<sequence length="72" mass="8142">MYCCAVPHFQVLGIYWNHVSDTAGILDEISSREVQEHNGGQHDILVLLQHTRSTDVCSFILPRRHEQASPGK</sequence>
<reference evidence="1" key="2">
    <citation type="journal article" date="2015" name="Data Brief">
        <title>Shoot transcriptome of the giant reed, Arundo donax.</title>
        <authorList>
            <person name="Barrero R.A."/>
            <person name="Guerrero F.D."/>
            <person name="Moolhuijzen P."/>
            <person name="Goolsby J.A."/>
            <person name="Tidwell J."/>
            <person name="Bellgard S.E."/>
            <person name="Bellgard M.I."/>
        </authorList>
    </citation>
    <scope>NUCLEOTIDE SEQUENCE</scope>
    <source>
        <tissue evidence="1">Shoot tissue taken approximately 20 cm above the soil surface</tissue>
    </source>
</reference>
<dbReference type="AlphaFoldDB" id="A0A0A9GFG9"/>
<name>A0A0A9GFG9_ARUDO</name>
<dbReference type="EMBL" id="GBRH01176585">
    <property type="protein sequence ID" value="JAE21311.1"/>
    <property type="molecule type" value="Transcribed_RNA"/>
</dbReference>
<organism evidence="1">
    <name type="scientific">Arundo donax</name>
    <name type="common">Giant reed</name>
    <name type="synonym">Donax arundinaceus</name>
    <dbReference type="NCBI Taxonomy" id="35708"/>
    <lineage>
        <taxon>Eukaryota</taxon>
        <taxon>Viridiplantae</taxon>
        <taxon>Streptophyta</taxon>
        <taxon>Embryophyta</taxon>
        <taxon>Tracheophyta</taxon>
        <taxon>Spermatophyta</taxon>
        <taxon>Magnoliopsida</taxon>
        <taxon>Liliopsida</taxon>
        <taxon>Poales</taxon>
        <taxon>Poaceae</taxon>
        <taxon>PACMAD clade</taxon>
        <taxon>Arundinoideae</taxon>
        <taxon>Arundineae</taxon>
        <taxon>Arundo</taxon>
    </lineage>
</organism>
<reference evidence="1" key="1">
    <citation type="submission" date="2014-09" db="EMBL/GenBank/DDBJ databases">
        <authorList>
            <person name="Magalhaes I.L.F."/>
            <person name="Oliveira U."/>
            <person name="Santos F.R."/>
            <person name="Vidigal T.H.D.A."/>
            <person name="Brescovit A.D."/>
            <person name="Santos A.J."/>
        </authorList>
    </citation>
    <scope>NUCLEOTIDE SEQUENCE</scope>
    <source>
        <tissue evidence="1">Shoot tissue taken approximately 20 cm above the soil surface</tissue>
    </source>
</reference>
<accession>A0A0A9GFG9</accession>
<proteinExistence type="predicted"/>
<protein>
    <submittedName>
        <fullName evidence="1">Uncharacterized protein</fullName>
    </submittedName>
</protein>
<evidence type="ECO:0000313" key="1">
    <source>
        <dbReference type="EMBL" id="JAE21311.1"/>
    </source>
</evidence>